<dbReference type="EMBL" id="QPJT01000012">
    <property type="protein sequence ID" value="RCX16095.1"/>
    <property type="molecule type" value="Genomic_DNA"/>
</dbReference>
<evidence type="ECO:0000313" key="1">
    <source>
        <dbReference type="EMBL" id="RCX16095.1"/>
    </source>
</evidence>
<evidence type="ECO:0000313" key="2">
    <source>
        <dbReference type="Proteomes" id="UP000253034"/>
    </source>
</evidence>
<dbReference type="Pfam" id="PF10704">
    <property type="entry name" value="DUF2508"/>
    <property type="match status" value="1"/>
</dbReference>
<dbReference type="RefSeq" id="WP_114298021.1">
    <property type="nucleotide sequence ID" value="NZ_QPJT01000012.1"/>
</dbReference>
<dbReference type="Proteomes" id="UP000253034">
    <property type="component" value="Unassembled WGS sequence"/>
</dbReference>
<sequence length="111" mass="13114">MQPNPEKNYNVKLNKGGLFARILRKFSFKAPQAVPENVPNENEELLQSIRNAKMDWINANINFENADESELVDYYAYRIKACQVKYEYYIKKAKEKGIRIDSIDFKQQTFQ</sequence>
<accession>A0A369B460</accession>
<keyword evidence="2" id="KW-1185">Reference proteome</keyword>
<comment type="caution">
    <text evidence="1">The sequence shown here is derived from an EMBL/GenBank/DDBJ whole genome shotgun (WGS) entry which is preliminary data.</text>
</comment>
<name>A0A369B460_9FIRM</name>
<dbReference type="AlphaFoldDB" id="A0A369B460"/>
<proteinExistence type="predicted"/>
<organism evidence="1 2">
    <name type="scientific">Anaerobacterium chartisolvens</name>
    <dbReference type="NCBI Taxonomy" id="1297424"/>
    <lineage>
        <taxon>Bacteria</taxon>
        <taxon>Bacillati</taxon>
        <taxon>Bacillota</taxon>
        <taxon>Clostridia</taxon>
        <taxon>Eubacteriales</taxon>
        <taxon>Oscillospiraceae</taxon>
        <taxon>Anaerobacterium</taxon>
    </lineage>
</organism>
<protein>
    <submittedName>
        <fullName evidence="1">Uncharacterized protein DUF2508</fullName>
    </submittedName>
</protein>
<dbReference type="OrthoDB" id="1809893at2"/>
<dbReference type="InterPro" id="IPR019644">
    <property type="entry name" value="DUF2508"/>
</dbReference>
<gene>
    <name evidence="1" type="ORF">DFR58_11277</name>
</gene>
<reference evidence="1 2" key="1">
    <citation type="submission" date="2018-07" db="EMBL/GenBank/DDBJ databases">
        <title>Genomic Encyclopedia of Type Strains, Phase IV (KMG-IV): sequencing the most valuable type-strain genomes for metagenomic binning, comparative biology and taxonomic classification.</title>
        <authorList>
            <person name="Goeker M."/>
        </authorList>
    </citation>
    <scope>NUCLEOTIDE SEQUENCE [LARGE SCALE GENOMIC DNA]</scope>
    <source>
        <strain evidence="1 2">DSM 27016</strain>
    </source>
</reference>